<dbReference type="OrthoDB" id="6019752at2759"/>
<keyword evidence="4" id="KW-1133">Transmembrane helix</keyword>
<feature type="region of interest" description="Disordered" evidence="3">
    <location>
        <begin position="16"/>
        <end position="58"/>
    </location>
</feature>
<keyword evidence="2" id="KW-1015">Disulfide bond</keyword>
<dbReference type="PROSITE" id="PS50825">
    <property type="entry name" value="HYR"/>
    <property type="match status" value="8"/>
</dbReference>
<dbReference type="PROSITE" id="PS00022">
    <property type="entry name" value="EGF_1"/>
    <property type="match status" value="1"/>
</dbReference>
<dbReference type="PROSITE" id="PS50024">
    <property type="entry name" value="SEA"/>
    <property type="match status" value="1"/>
</dbReference>
<feature type="domain" description="HYR" evidence="7">
    <location>
        <begin position="797"/>
        <end position="881"/>
    </location>
</feature>
<feature type="domain" description="EGF-like" evidence="6">
    <location>
        <begin position="1112"/>
        <end position="1149"/>
    </location>
</feature>
<feature type="domain" description="SEA" evidence="5">
    <location>
        <begin position="999"/>
        <end position="1109"/>
    </location>
</feature>
<feature type="transmembrane region" description="Helical" evidence="4">
    <location>
        <begin position="1160"/>
        <end position="1187"/>
    </location>
</feature>
<keyword evidence="4" id="KW-0472">Membrane</keyword>
<feature type="domain" description="HYR" evidence="7">
    <location>
        <begin position="620"/>
        <end position="707"/>
    </location>
</feature>
<organism evidence="8 9">
    <name type="scientific">Acanthaster planci</name>
    <name type="common">Crown-of-thorns starfish</name>
    <dbReference type="NCBI Taxonomy" id="133434"/>
    <lineage>
        <taxon>Eukaryota</taxon>
        <taxon>Metazoa</taxon>
        <taxon>Echinodermata</taxon>
        <taxon>Eleutherozoa</taxon>
        <taxon>Asterozoa</taxon>
        <taxon>Asteroidea</taxon>
        <taxon>Valvatacea</taxon>
        <taxon>Valvatida</taxon>
        <taxon>Acanthasteridae</taxon>
        <taxon>Acanthaster</taxon>
    </lineage>
</organism>
<dbReference type="Gene3D" id="2.10.25.10">
    <property type="entry name" value="Laminin"/>
    <property type="match status" value="1"/>
</dbReference>
<feature type="compositionally biased region" description="Polar residues" evidence="3">
    <location>
        <begin position="34"/>
        <end position="47"/>
    </location>
</feature>
<evidence type="ECO:0000259" key="7">
    <source>
        <dbReference type="PROSITE" id="PS50825"/>
    </source>
</evidence>
<feature type="domain" description="HYR" evidence="7">
    <location>
        <begin position="535"/>
        <end position="619"/>
    </location>
</feature>
<dbReference type="SUPFAM" id="SSF57196">
    <property type="entry name" value="EGF/Laminin"/>
    <property type="match status" value="1"/>
</dbReference>
<evidence type="ECO:0000313" key="8">
    <source>
        <dbReference type="Proteomes" id="UP000694845"/>
    </source>
</evidence>
<feature type="domain" description="HYR" evidence="7">
    <location>
        <begin position="710"/>
        <end position="794"/>
    </location>
</feature>
<keyword evidence="2" id="KW-0245">EGF-like domain</keyword>
<dbReference type="Pfam" id="PF01390">
    <property type="entry name" value="SEA"/>
    <property type="match status" value="1"/>
</dbReference>
<dbReference type="GeneID" id="110975301"/>
<protein>
    <submittedName>
        <fullName evidence="9">Hyalin-like</fullName>
    </submittedName>
</protein>
<dbReference type="PANTHER" id="PTHR24273:SF32">
    <property type="entry name" value="HYALIN"/>
    <property type="match status" value="1"/>
</dbReference>
<dbReference type="InterPro" id="IPR000082">
    <property type="entry name" value="SEA_dom"/>
</dbReference>
<dbReference type="OMA" id="TITHYVR"/>
<dbReference type="RefSeq" id="XP_022083370.1">
    <property type="nucleotide sequence ID" value="XM_022227678.1"/>
</dbReference>
<proteinExistence type="predicted"/>
<feature type="domain" description="HYR" evidence="7">
    <location>
        <begin position="449"/>
        <end position="534"/>
    </location>
</feature>
<feature type="domain" description="HYR" evidence="7">
    <location>
        <begin position="196"/>
        <end position="280"/>
    </location>
</feature>
<feature type="disulfide bond" evidence="2">
    <location>
        <begin position="1139"/>
        <end position="1148"/>
    </location>
</feature>
<evidence type="ECO:0000259" key="6">
    <source>
        <dbReference type="PROSITE" id="PS50026"/>
    </source>
</evidence>
<reference evidence="9" key="1">
    <citation type="submission" date="2025-08" db="UniProtKB">
        <authorList>
            <consortium name="RefSeq"/>
        </authorList>
    </citation>
    <scope>IDENTIFICATION</scope>
</reference>
<comment type="caution">
    <text evidence="2">Lacks conserved residue(s) required for the propagation of feature annotation.</text>
</comment>
<gene>
    <name evidence="9" type="primary">LOC110975301</name>
</gene>
<evidence type="ECO:0000259" key="5">
    <source>
        <dbReference type="PROSITE" id="PS50024"/>
    </source>
</evidence>
<evidence type="ECO:0000256" key="3">
    <source>
        <dbReference type="SAM" id="MobiDB-lite"/>
    </source>
</evidence>
<dbReference type="KEGG" id="aplc:110975301"/>
<dbReference type="PANTHER" id="PTHR24273">
    <property type="entry name" value="FI04643P-RELATED"/>
    <property type="match status" value="1"/>
</dbReference>
<feature type="compositionally biased region" description="Basic residues" evidence="3">
    <location>
        <begin position="16"/>
        <end position="30"/>
    </location>
</feature>
<dbReference type="Pfam" id="PF02494">
    <property type="entry name" value="HYR"/>
    <property type="match status" value="7"/>
</dbReference>
<feature type="domain" description="HYR" evidence="7">
    <location>
        <begin position="281"/>
        <end position="363"/>
    </location>
</feature>
<evidence type="ECO:0000256" key="1">
    <source>
        <dbReference type="ARBA" id="ARBA00022737"/>
    </source>
</evidence>
<keyword evidence="1" id="KW-0677">Repeat</keyword>
<sequence length="1309" mass="141908">MGGGSTMTIRCTYSTHKHNGRSASLHKKRPTPYPRSQSPKYAPSNYSPADPYAQVNQTRPVNSGNYETSCLSSHVLESSLRDFYLHFFKVTASVETGMLWGKVTFSWALIALTMCLVFSSVESNGLSLNSCPTDITATRSELVYWSPPMVSTANSAGFTLVGTHQPGRYYYENTTVTYTAEDDAEVRMCTFDVIIEDDGSPVITSCPGDMTATAPAAATQVSVSWSAPTVQDSTNVQVSSTRSPGDQFSLGRNTVTYTFRYTNNDSAPMSFCRFDVFVQEGDSATTPTIDCPPNMMVTLEVGQESVPVTWDDPTYPTNLGSVTVACARSKSDLFFAGDNDINCVAYFESGEARMCDFTVTVTAAQDSQNPSIVDCPSNIVEYVAPNATGKIVTWPEPTIIDNNQQNLQLVSSHTNGIFYNVGTYDITYTGTDASNNAVTCHFRLSVRVDDAPPVINNCPSSPFVAYVQSGLTSGQVSWPQLTATDNADTNVQLDGPMGFANGGTMSINETRSVMYVATDDFNNTNICAFTVMLLVDQVPDYTVGCSSDTTYPTEMGVNYRNVTWPEPRVTDDLSQDSLILTKSHEPGMNYEIGVYIVEYTATDAVGNVGTCSFVITVADEEDPMLNSCRDSRSYTLSRTQSTVDVSWTNPPATDNSCLARSNCDTVLSVTSSSNPGPFGVGNHTVTITARDEAGNTDTCTFYINVMAYVRDTMKPEWANCPSSPVSGNTDSGQPTYTYSWVAPTVTDDRGIIVSQFASHSSPFAFPIGQTTVTYRATDAENNEGLCTFPVTVTDNQAPAFTPNTGCGSTITHYVRTGRTLTLAVPTPSATDNSGVAPTITNSITNQATYTFSAGSQMFEYTATDGAGKFDSDCQITVVLVEDSDPWSVRGSVTLTRIRGVAGQFSDASSTQLLAELTEDMDRLFRGSSIRSHFVGVDSLTHTFVGGNPRVTFRLYFNKGREGRHTSRQITEAFYAALSSSRSFATNNFVLSGSLDIHVREFKLTSTIIQLDNTPNPAFVSSYDEPKSSVYIGLENRINMAMDGVYGGDATYLVSVLVDFRDGSIINDVVLVYDNTSSATEANIVSQFNGQLASSGLLSGTGLYFSTIPTAQNQELCPTGECQNSGTCAVDTSYSNVCTCPDGYSGTNCETVDPTSVLSPAVIAAIIGGSILLLLLLFALLCCCIYFCREPYKDYGYPLERPFQIVDDKASVVSSVDVFMMPRERVPLALPPPPPLALPPPPPPKAPTLNLNDEYYPMEDELYGRRNEAFALDMYPSDGPSFSPDGEVYVTGPNQVAIRPRSKPRRNYHY</sequence>
<dbReference type="CDD" id="cd00054">
    <property type="entry name" value="EGF_CA"/>
    <property type="match status" value="1"/>
</dbReference>
<keyword evidence="4" id="KW-0812">Transmembrane</keyword>
<dbReference type="InterPro" id="IPR003410">
    <property type="entry name" value="HYR_dom"/>
</dbReference>
<feature type="domain" description="HYR" evidence="7">
    <location>
        <begin position="365"/>
        <end position="448"/>
    </location>
</feature>
<name>A0A8B7XTN7_ACAPL</name>
<keyword evidence="8" id="KW-1185">Reference proteome</keyword>
<accession>A0A8B7XTN7</accession>
<dbReference type="PROSITE" id="PS01186">
    <property type="entry name" value="EGF_2"/>
    <property type="match status" value="1"/>
</dbReference>
<dbReference type="InterPro" id="IPR000742">
    <property type="entry name" value="EGF"/>
</dbReference>
<evidence type="ECO:0000256" key="4">
    <source>
        <dbReference type="SAM" id="Phobius"/>
    </source>
</evidence>
<dbReference type="Proteomes" id="UP000694845">
    <property type="component" value="Unplaced"/>
</dbReference>
<dbReference type="PROSITE" id="PS50026">
    <property type="entry name" value="EGF_3"/>
    <property type="match status" value="1"/>
</dbReference>
<evidence type="ECO:0000313" key="9">
    <source>
        <dbReference type="RefSeq" id="XP_022083370.1"/>
    </source>
</evidence>
<evidence type="ECO:0000256" key="2">
    <source>
        <dbReference type="PROSITE-ProRule" id="PRU00076"/>
    </source>
</evidence>